<evidence type="ECO:0000256" key="4">
    <source>
        <dbReference type="ARBA" id="ARBA00022737"/>
    </source>
</evidence>
<dbReference type="SMART" id="SM00855">
    <property type="entry name" value="PGAM"/>
    <property type="match status" value="1"/>
</dbReference>
<dbReference type="PANTHER" id="PTHR19877:SF1">
    <property type="entry name" value="EUKARYOTIC TRANSLATION INITIATION FACTOR 3 SUBUNIT I"/>
    <property type="match status" value="1"/>
</dbReference>
<proteinExistence type="inferred from homology"/>
<name>A0A8H7J7H0_9PLEO</name>
<dbReference type="InterPro" id="IPR001680">
    <property type="entry name" value="WD40_rpt"/>
</dbReference>
<keyword evidence="4" id="KW-0677">Repeat</keyword>
<sequence>MRPILLSGHERALTQVKYNPDGDIIFSVSKDHVVCAWYSHNGERLGTYHGHVGALWTVDVHPTSELLATGGADNTMRLWEVKTGRLLKTWEFATSIKRVEFSPDGRQLLGVTEKRSGHLSTIVVYEINPDVDATQSDEQLLRIVCDESKATVAGFSYLAKYIISGHEDGSVTQWDGKTGELLSSNFDVHEPDMQITDLQWSADRTYFITASKDKTARLLDVETLDVLKTYVADTPLNSAAITPVKDYVILGGGQAAMDVTTTSARQGKFEARFYHKIFSEEIGRVRGHFGPLNYVAVHPQGTSYCSGGEDGYVRVHHFDKPYFDFKYEVEREAAQANLYTVQKGVFLQSEEGTDDAVFDFKKQHFGIIPTATGTEWHALTTHLHALNSSAPKSTHFKLLFLARHGQGWHNVAESKYGTRAWDCYYSLLRGADGLVWEDAQLTPLGEQQALDVHRLWTEEVGRGIPVPERFYVSPLTRALQTADLTFGNETGSGSRDRLDSGLSSPSPSTSTSPHPSAPLSRSNNSTYTPHVKELLREALGVHTCDRRSPRSQIATSFPHATFESGFAEQDTLWEADYREPASARRYRLAEFLDDVVASDEGAVLSFTSHSGAIASLLEVVGHRRFRLETGGVIPVLIKAERVEGRREVPPKEPSEAPPMCDGPPDVEGGLVSVG</sequence>
<evidence type="ECO:0000256" key="5">
    <source>
        <dbReference type="ARBA" id="ARBA00022917"/>
    </source>
</evidence>
<protein>
    <recommendedName>
        <fullName evidence="7">Eukaryotic translation initiation factor 3 subunit I</fullName>
        <shortName evidence="7">eIF3i</shortName>
    </recommendedName>
    <alternativeName>
        <fullName evidence="7">Eukaryotic translation initiation factor 3 39 kDa subunit homolog</fullName>
        <shortName evidence="7">eIF-3 39 kDa subunit homolog</shortName>
    </alternativeName>
</protein>
<comment type="subunit">
    <text evidence="7">Component of the eukaryotic translation initiation factor 3 (eIF-3) complex.</text>
</comment>
<dbReference type="InterPro" id="IPR027525">
    <property type="entry name" value="eIF3i"/>
</dbReference>
<dbReference type="PROSITE" id="PS50082">
    <property type="entry name" value="WD_REPEATS_2"/>
    <property type="match status" value="2"/>
</dbReference>
<organism evidence="10 11">
    <name type="scientific">Ascochyta lentis</name>
    <dbReference type="NCBI Taxonomy" id="205686"/>
    <lineage>
        <taxon>Eukaryota</taxon>
        <taxon>Fungi</taxon>
        <taxon>Dikarya</taxon>
        <taxon>Ascomycota</taxon>
        <taxon>Pezizomycotina</taxon>
        <taxon>Dothideomycetes</taxon>
        <taxon>Pleosporomycetidae</taxon>
        <taxon>Pleosporales</taxon>
        <taxon>Pleosporineae</taxon>
        <taxon>Didymellaceae</taxon>
        <taxon>Ascochyta</taxon>
    </lineage>
</organism>
<evidence type="ECO:0000256" key="9">
    <source>
        <dbReference type="SAM" id="MobiDB-lite"/>
    </source>
</evidence>
<dbReference type="InterPro" id="IPR029033">
    <property type="entry name" value="His_PPase_superfam"/>
</dbReference>
<reference evidence="10" key="2">
    <citation type="submission" date="2020-09" db="EMBL/GenBank/DDBJ databases">
        <title>Reference genome assembly for Australian Ascochyta lentis isolate Al4.</title>
        <authorList>
            <person name="Lee R.C."/>
            <person name="Farfan-Caceres L.M."/>
            <person name="Debler J.W."/>
            <person name="Williams A.H."/>
            <person name="Henares B.M."/>
        </authorList>
    </citation>
    <scope>NUCLEOTIDE SEQUENCE</scope>
    <source>
        <strain evidence="10">Al4</strain>
    </source>
</reference>
<keyword evidence="1 7" id="KW-0963">Cytoplasm</keyword>
<dbReference type="GO" id="GO:0016282">
    <property type="term" value="C:eukaryotic 43S preinitiation complex"/>
    <property type="evidence" value="ECO:0007669"/>
    <property type="project" value="UniProtKB-UniRule"/>
</dbReference>
<dbReference type="GO" id="GO:0033290">
    <property type="term" value="C:eukaryotic 48S preinitiation complex"/>
    <property type="evidence" value="ECO:0007669"/>
    <property type="project" value="UniProtKB-UniRule"/>
</dbReference>
<keyword evidence="5 7" id="KW-0648">Protein biosynthesis</keyword>
<dbReference type="SUPFAM" id="SSF53254">
    <property type="entry name" value="Phosphoglycerate mutase-like"/>
    <property type="match status" value="1"/>
</dbReference>
<feature type="repeat" description="WD" evidence="8">
    <location>
        <begin position="48"/>
        <end position="89"/>
    </location>
</feature>
<dbReference type="SMART" id="SM00320">
    <property type="entry name" value="WD40"/>
    <property type="match status" value="6"/>
</dbReference>
<dbReference type="AlphaFoldDB" id="A0A8H7J7H0"/>
<evidence type="ECO:0000313" key="10">
    <source>
        <dbReference type="EMBL" id="KAF9697970.1"/>
    </source>
</evidence>
<keyword evidence="3 8" id="KW-0853">WD repeat</keyword>
<dbReference type="EMBL" id="RZGK01000007">
    <property type="protein sequence ID" value="KAF9697970.1"/>
    <property type="molecule type" value="Genomic_DNA"/>
</dbReference>
<dbReference type="GO" id="GO:0003743">
    <property type="term" value="F:translation initiation factor activity"/>
    <property type="evidence" value="ECO:0007669"/>
    <property type="project" value="UniProtKB-UniRule"/>
</dbReference>
<dbReference type="Pfam" id="PF24805">
    <property type="entry name" value="EIF3I"/>
    <property type="match status" value="1"/>
</dbReference>
<dbReference type="PROSITE" id="PS50294">
    <property type="entry name" value="WD_REPEATS_REGION"/>
    <property type="match status" value="2"/>
</dbReference>
<dbReference type="FunFam" id="2.130.10.10:FF:000127">
    <property type="entry name" value="Eukaryotic translation initiation factor 3 subunit I"/>
    <property type="match status" value="1"/>
</dbReference>
<gene>
    <name evidence="7" type="primary">TIF34</name>
    <name evidence="10" type="ORF">EKO04_004182</name>
</gene>
<reference evidence="10" key="1">
    <citation type="submission" date="2018-12" db="EMBL/GenBank/DDBJ databases">
        <authorList>
            <person name="Syme R.A."/>
            <person name="Farfan-Caceres L."/>
            <person name="Lichtenzveig J."/>
        </authorList>
    </citation>
    <scope>NUCLEOTIDE SEQUENCE</scope>
    <source>
        <strain evidence="10">Al4</strain>
    </source>
</reference>
<keyword evidence="11" id="KW-1185">Reference proteome</keyword>
<evidence type="ECO:0000256" key="6">
    <source>
        <dbReference type="ARBA" id="ARBA00038394"/>
    </source>
</evidence>
<feature type="region of interest" description="Disordered" evidence="9">
    <location>
        <begin position="645"/>
        <end position="674"/>
    </location>
</feature>
<feature type="compositionally biased region" description="Basic and acidic residues" evidence="9">
    <location>
        <begin position="645"/>
        <end position="654"/>
    </location>
</feature>
<dbReference type="SUPFAM" id="SSF50978">
    <property type="entry name" value="WD40 repeat-like"/>
    <property type="match status" value="1"/>
</dbReference>
<evidence type="ECO:0000256" key="8">
    <source>
        <dbReference type="PROSITE-ProRule" id="PRU00221"/>
    </source>
</evidence>
<dbReference type="Proteomes" id="UP000651452">
    <property type="component" value="Unassembled WGS sequence"/>
</dbReference>
<accession>A0A8H7J7H0</accession>
<dbReference type="GO" id="GO:0071541">
    <property type="term" value="C:eukaryotic translation initiation factor 3 complex, eIF3m"/>
    <property type="evidence" value="ECO:0007669"/>
    <property type="project" value="TreeGrafter"/>
</dbReference>
<feature type="region of interest" description="Disordered" evidence="9">
    <location>
        <begin position="484"/>
        <end position="526"/>
    </location>
</feature>
<evidence type="ECO:0000256" key="2">
    <source>
        <dbReference type="ARBA" id="ARBA00022540"/>
    </source>
</evidence>
<dbReference type="InterPro" id="IPR036322">
    <property type="entry name" value="WD40_repeat_dom_sf"/>
</dbReference>
<evidence type="ECO:0000256" key="3">
    <source>
        <dbReference type="ARBA" id="ARBA00022574"/>
    </source>
</evidence>
<keyword evidence="2 7" id="KW-0396">Initiation factor</keyword>
<comment type="function">
    <text evidence="7">Component of the eukaryotic translation initiation factor 3 (eIF-3) complex, which is involved in protein synthesis of a specialized repertoire of mRNAs and, together with other initiation factors, stimulates binding of mRNA and methionyl-tRNAi to the 40S ribosome. The eIF-3 complex specifically targets and initiates translation of a subset of mRNAs involved in cell proliferation.</text>
</comment>
<dbReference type="InterPro" id="IPR019775">
    <property type="entry name" value="WD40_repeat_CS"/>
</dbReference>
<dbReference type="PANTHER" id="PTHR19877">
    <property type="entry name" value="EUKARYOTIC TRANSLATION INITIATION FACTOR 3 SUBUNIT I"/>
    <property type="match status" value="1"/>
</dbReference>
<dbReference type="OrthoDB" id="24966at2759"/>
<comment type="caution">
    <text evidence="10">The sequence shown here is derived from an EMBL/GenBank/DDBJ whole genome shotgun (WGS) entry which is preliminary data.</text>
</comment>
<comment type="similarity">
    <text evidence="7">Belongs to the eIF-3 subunit I family.</text>
</comment>
<feature type="compositionally biased region" description="Low complexity" evidence="9">
    <location>
        <begin position="500"/>
        <end position="520"/>
    </location>
</feature>
<dbReference type="Gene3D" id="2.130.10.10">
    <property type="entry name" value="YVTN repeat-like/Quinoprotein amine dehydrogenase"/>
    <property type="match status" value="1"/>
</dbReference>
<comment type="similarity">
    <text evidence="6">Belongs to the WD repeat STRAP family.</text>
</comment>
<dbReference type="InterPro" id="IPR013078">
    <property type="entry name" value="His_Pase_superF_clade-1"/>
</dbReference>
<dbReference type="GO" id="GO:0003723">
    <property type="term" value="F:RNA binding"/>
    <property type="evidence" value="ECO:0007669"/>
    <property type="project" value="TreeGrafter"/>
</dbReference>
<dbReference type="HAMAP" id="MF_03008">
    <property type="entry name" value="eIF3i"/>
    <property type="match status" value="1"/>
</dbReference>
<dbReference type="CDD" id="cd07067">
    <property type="entry name" value="HP_PGM_like"/>
    <property type="match status" value="1"/>
</dbReference>
<dbReference type="Gene3D" id="3.40.50.1240">
    <property type="entry name" value="Phosphoglycerate mutase-like"/>
    <property type="match status" value="1"/>
</dbReference>
<dbReference type="GO" id="GO:0001732">
    <property type="term" value="P:formation of cytoplasmic translation initiation complex"/>
    <property type="evidence" value="ECO:0007669"/>
    <property type="project" value="UniProtKB-UniRule"/>
</dbReference>
<comment type="subcellular location">
    <subcellularLocation>
        <location evidence="7">Cytoplasm</location>
    </subcellularLocation>
</comment>
<evidence type="ECO:0000256" key="1">
    <source>
        <dbReference type="ARBA" id="ARBA00022490"/>
    </source>
</evidence>
<evidence type="ECO:0000313" key="11">
    <source>
        <dbReference type="Proteomes" id="UP000651452"/>
    </source>
</evidence>
<evidence type="ECO:0000256" key="7">
    <source>
        <dbReference type="HAMAP-Rule" id="MF_03008"/>
    </source>
</evidence>
<dbReference type="PROSITE" id="PS00678">
    <property type="entry name" value="WD_REPEATS_1"/>
    <property type="match status" value="1"/>
</dbReference>
<feature type="repeat" description="WD" evidence="8">
    <location>
        <begin position="6"/>
        <end position="47"/>
    </location>
</feature>
<dbReference type="InterPro" id="IPR015943">
    <property type="entry name" value="WD40/YVTN_repeat-like_dom_sf"/>
</dbReference>